<evidence type="ECO:0000259" key="8">
    <source>
        <dbReference type="Pfam" id="PF01743"/>
    </source>
</evidence>
<dbReference type="InterPro" id="IPR050264">
    <property type="entry name" value="Bact_CCA-adding_enz_type3_sf"/>
</dbReference>
<dbReference type="Pfam" id="PF01743">
    <property type="entry name" value="PolyA_pol"/>
    <property type="match status" value="1"/>
</dbReference>
<dbReference type="GO" id="GO:0000166">
    <property type="term" value="F:nucleotide binding"/>
    <property type="evidence" value="ECO:0007669"/>
    <property type="project" value="UniProtKB-KW"/>
</dbReference>
<dbReference type="GO" id="GO:0008033">
    <property type="term" value="P:tRNA processing"/>
    <property type="evidence" value="ECO:0007669"/>
    <property type="project" value="UniProtKB-KW"/>
</dbReference>
<keyword evidence="7" id="KW-0460">Magnesium</keyword>
<evidence type="ECO:0000256" key="7">
    <source>
        <dbReference type="ARBA" id="ARBA00022842"/>
    </source>
</evidence>
<evidence type="ECO:0000256" key="6">
    <source>
        <dbReference type="ARBA" id="ARBA00022741"/>
    </source>
</evidence>
<evidence type="ECO:0000256" key="2">
    <source>
        <dbReference type="ARBA" id="ARBA00022679"/>
    </source>
</evidence>
<sequence>MRFVGGCVRDILLRRPFRDIDLATPNQPERVLWLLQKAGIRTAPIGITHGTVSATTDNLTCEITSLRCDIACNGRHAVIVYTDDWTEDAARRDFTINALSADPAGAIYDPFSGLSDLYCGHVRFVGSPLARIEEDILRLLRYFRFHGWYGRSFPNGEALSACRELAPRLALLSGERVREELWKILLAPDPAGILLLMRDINVLQHILKEACNFNHLRVLAWLEEHGLHGITPDPLRRLAAVLTSGVATAESVATRLRLSKHERRRLCSLLEEVPLGLTPAPGMTESTLRRALQTLGAARFRDLTLLQWAGAATGSTAVAEHMAWLQILKTALAWRNIPFPVRGRDALALGLAPGQKVGALLSVLYQWWEETGYQASRQILLARLVELVRETERGSGKEGT</sequence>
<evidence type="ECO:0000256" key="1">
    <source>
        <dbReference type="ARBA" id="ARBA00001946"/>
    </source>
</evidence>
<dbReference type="EMBL" id="LR026963">
    <property type="protein sequence ID" value="VBB68793.1"/>
    <property type="molecule type" value="Genomic_DNA"/>
</dbReference>
<gene>
    <name evidence="10" type="ORF">RIEGSTA812A_PEG_266</name>
</gene>
<dbReference type="Gene3D" id="3.30.460.10">
    <property type="entry name" value="Beta Polymerase, domain 2"/>
    <property type="match status" value="1"/>
</dbReference>
<evidence type="ECO:0000256" key="5">
    <source>
        <dbReference type="ARBA" id="ARBA00022723"/>
    </source>
</evidence>
<proteinExistence type="predicted"/>
<dbReference type="EC" id="2.7.7.21" evidence="10"/>
<dbReference type="InterPro" id="IPR002646">
    <property type="entry name" value="PolA_pol_head_dom"/>
</dbReference>
<name>A0A484H7Y4_9ZZZZ</name>
<evidence type="ECO:0000256" key="3">
    <source>
        <dbReference type="ARBA" id="ARBA00022694"/>
    </source>
</evidence>
<feature type="domain" description="tRNA nucleotidyltransferase/poly(A) polymerase RNA and SrmB- binding" evidence="9">
    <location>
        <begin position="158"/>
        <end position="210"/>
    </location>
</feature>
<keyword evidence="2 10" id="KW-0808">Transferase</keyword>
<keyword evidence="6" id="KW-0547">Nucleotide-binding</keyword>
<dbReference type="GO" id="GO:0000049">
    <property type="term" value="F:tRNA binding"/>
    <property type="evidence" value="ECO:0007669"/>
    <property type="project" value="TreeGrafter"/>
</dbReference>
<dbReference type="Gene3D" id="1.10.3090.10">
    <property type="entry name" value="cca-adding enzyme, domain 2"/>
    <property type="match status" value="1"/>
</dbReference>
<protein>
    <submittedName>
        <fullName evidence="10">tRNA nucleotidyltransferase</fullName>
        <ecNumber evidence="10">2.7.7.21</ecNumber>
    </submittedName>
</protein>
<dbReference type="PANTHER" id="PTHR46173">
    <property type="entry name" value="CCA TRNA NUCLEOTIDYLTRANSFERASE 1, MITOCHONDRIAL"/>
    <property type="match status" value="1"/>
</dbReference>
<evidence type="ECO:0000259" key="9">
    <source>
        <dbReference type="Pfam" id="PF12627"/>
    </source>
</evidence>
<dbReference type="InterPro" id="IPR043519">
    <property type="entry name" value="NT_sf"/>
</dbReference>
<reference evidence="10" key="1">
    <citation type="submission" date="2018-10" db="EMBL/GenBank/DDBJ databases">
        <authorList>
            <person name="Gruber-Vodicka H."/>
            <person name="Jaeckle O."/>
        </authorList>
    </citation>
    <scope>NUCLEOTIDE SEQUENCE</scope>
</reference>
<accession>A0A484H7Y4</accession>
<dbReference type="GO" id="GO:0046872">
    <property type="term" value="F:metal ion binding"/>
    <property type="evidence" value="ECO:0007669"/>
    <property type="project" value="UniProtKB-KW"/>
</dbReference>
<dbReference type="InterPro" id="IPR032828">
    <property type="entry name" value="PolyA_RNA-bd"/>
</dbReference>
<dbReference type="SUPFAM" id="SSF81301">
    <property type="entry name" value="Nucleotidyltransferase"/>
    <property type="match status" value="1"/>
</dbReference>
<keyword evidence="4 10" id="KW-0548">Nucleotidyltransferase</keyword>
<dbReference type="PANTHER" id="PTHR46173:SF1">
    <property type="entry name" value="CCA TRNA NUCLEOTIDYLTRANSFERASE 1, MITOCHONDRIAL"/>
    <property type="match status" value="1"/>
</dbReference>
<evidence type="ECO:0000313" key="10">
    <source>
        <dbReference type="EMBL" id="VBB68793.1"/>
    </source>
</evidence>
<organism evidence="10">
    <name type="scientific">invertebrate metagenome</name>
    <dbReference type="NCBI Taxonomy" id="1711999"/>
    <lineage>
        <taxon>unclassified sequences</taxon>
        <taxon>metagenomes</taxon>
        <taxon>organismal metagenomes</taxon>
    </lineage>
</organism>
<feature type="domain" description="Poly A polymerase head" evidence="8">
    <location>
        <begin position="2"/>
        <end position="122"/>
    </location>
</feature>
<dbReference type="AlphaFoldDB" id="A0A484H7Y4"/>
<keyword evidence="3" id="KW-0819">tRNA processing</keyword>
<dbReference type="Pfam" id="PF12627">
    <property type="entry name" value="PolyA_pol_RNAbd"/>
    <property type="match status" value="1"/>
</dbReference>
<dbReference type="CDD" id="cd05398">
    <property type="entry name" value="NT_ClassII-CCAase"/>
    <property type="match status" value="1"/>
</dbReference>
<dbReference type="SUPFAM" id="SSF81891">
    <property type="entry name" value="Poly A polymerase C-terminal region-like"/>
    <property type="match status" value="1"/>
</dbReference>
<dbReference type="GO" id="GO:0016779">
    <property type="term" value="F:nucleotidyltransferase activity"/>
    <property type="evidence" value="ECO:0007669"/>
    <property type="project" value="UniProtKB-KW"/>
</dbReference>
<evidence type="ECO:0000256" key="4">
    <source>
        <dbReference type="ARBA" id="ARBA00022695"/>
    </source>
</evidence>
<comment type="cofactor">
    <cofactor evidence="1">
        <name>Mg(2+)</name>
        <dbReference type="ChEBI" id="CHEBI:18420"/>
    </cofactor>
</comment>
<keyword evidence="5" id="KW-0479">Metal-binding</keyword>